<dbReference type="InterPro" id="IPR019249">
    <property type="entry name" value="DUF2226"/>
</dbReference>
<sequence length="243" mass="27825">MFSREFIDQFNCMDKLRDVIHTVQEGYIKSAWRDEGKLYMGYLLFKKDVFIGAKLEDVINGIETVGNDAYFEILKAFYLQKAPMIEVYSTDVGRLLKLNPKITINVPVYLVQIDSVIATLRHASGKVIVRTENKNWTLLMEEGRILAIKENSSKGDAALKELLMNINRVIKKGEITLKKEHDVYSSDDGRVTRGDLLLESLYLVRDKLEFESINKQKSQKISKGVSNSAMFSNHKKLQEKLSP</sequence>
<dbReference type="Pfam" id="PF09987">
    <property type="entry name" value="DUF2226"/>
    <property type="match status" value="1"/>
</dbReference>
<accession>A0A832ZFL1</accession>
<dbReference type="AlphaFoldDB" id="A0A832ZFL1"/>
<comment type="caution">
    <text evidence="1">The sequence shown here is derived from an EMBL/GenBank/DDBJ whole genome shotgun (WGS) entry which is preliminary data.</text>
</comment>
<dbReference type="EMBL" id="DQUG01000153">
    <property type="protein sequence ID" value="HIP75238.1"/>
    <property type="molecule type" value="Genomic_DNA"/>
</dbReference>
<organism evidence="1 2">
    <name type="scientific">Thermococcus paralvinellae</name>
    <dbReference type="NCBI Taxonomy" id="582419"/>
    <lineage>
        <taxon>Archaea</taxon>
        <taxon>Methanobacteriati</taxon>
        <taxon>Methanobacteriota</taxon>
        <taxon>Thermococci</taxon>
        <taxon>Thermococcales</taxon>
        <taxon>Thermococcaceae</taxon>
        <taxon>Thermococcus</taxon>
    </lineage>
</organism>
<reference evidence="1" key="1">
    <citation type="journal article" date="2020" name="ISME J.">
        <title>Gammaproteobacteria mediating utilization of methyl-, sulfur- and petroleum organic compounds in deep ocean hydrothermal plumes.</title>
        <authorList>
            <person name="Zhou Z."/>
            <person name="Liu Y."/>
            <person name="Pan J."/>
            <person name="Cron B.R."/>
            <person name="Toner B.M."/>
            <person name="Anantharaman K."/>
            <person name="Breier J.A."/>
            <person name="Dick G.J."/>
            <person name="Li M."/>
        </authorList>
    </citation>
    <scope>NUCLEOTIDE SEQUENCE</scope>
    <source>
        <strain evidence="1">SZUA-1451</strain>
    </source>
</reference>
<name>A0A832ZFL1_9EURY</name>
<evidence type="ECO:0000313" key="2">
    <source>
        <dbReference type="Proteomes" id="UP000649326"/>
    </source>
</evidence>
<dbReference type="Proteomes" id="UP000649326">
    <property type="component" value="Unassembled WGS sequence"/>
</dbReference>
<protein>
    <submittedName>
        <fullName evidence="1">DUF2226 domain-containing protein</fullName>
    </submittedName>
</protein>
<gene>
    <name evidence="1" type="ORF">EYH13_03700</name>
</gene>
<proteinExistence type="predicted"/>
<evidence type="ECO:0000313" key="1">
    <source>
        <dbReference type="EMBL" id="HIP75238.1"/>
    </source>
</evidence>